<evidence type="ECO:0000313" key="3">
    <source>
        <dbReference type="EMBL" id="CAB4179825.1"/>
    </source>
</evidence>
<feature type="region of interest" description="Disordered" evidence="1">
    <location>
        <begin position="120"/>
        <end position="145"/>
    </location>
</feature>
<evidence type="ECO:0000256" key="1">
    <source>
        <dbReference type="SAM" id="MobiDB-lite"/>
    </source>
</evidence>
<dbReference type="EMBL" id="LR796920">
    <property type="protein sequence ID" value="CAB4174721.1"/>
    <property type="molecule type" value="Genomic_DNA"/>
</dbReference>
<dbReference type="EMBL" id="LR797127">
    <property type="protein sequence ID" value="CAB4188489.1"/>
    <property type="molecule type" value="Genomic_DNA"/>
</dbReference>
<sequence>MTTPPDRGGNTARQPEISFPAHRGVFVPDNVHTSQSGVGVHWSASKITAESMASYAHALHPRVGVTGHHVIHHGNIPISSVEDNVATLKANGVFDQRNLNNNSEKEIPVKKGAPVFISSRTKSRESNGIWKTRERTYNPPREVKA</sequence>
<organism evidence="3">
    <name type="scientific">uncultured Caudovirales phage</name>
    <dbReference type="NCBI Taxonomy" id="2100421"/>
    <lineage>
        <taxon>Viruses</taxon>
        <taxon>Duplodnaviria</taxon>
        <taxon>Heunggongvirae</taxon>
        <taxon>Uroviricota</taxon>
        <taxon>Caudoviricetes</taxon>
        <taxon>Peduoviridae</taxon>
        <taxon>Maltschvirus</taxon>
        <taxon>Maltschvirus maltsch</taxon>
    </lineage>
</organism>
<dbReference type="EMBL" id="LR796984">
    <property type="protein sequence ID" value="CAB4179825.1"/>
    <property type="molecule type" value="Genomic_DNA"/>
</dbReference>
<evidence type="ECO:0000313" key="2">
    <source>
        <dbReference type="EMBL" id="CAB4174721.1"/>
    </source>
</evidence>
<gene>
    <name evidence="3" type="ORF">UFOVP1035_68</name>
    <name evidence="4" type="ORF">UFOVP1181_27</name>
    <name evidence="2" type="ORF">UFOVP965_72</name>
</gene>
<feature type="compositionally biased region" description="Basic and acidic residues" evidence="1">
    <location>
        <begin position="131"/>
        <end position="145"/>
    </location>
</feature>
<accession>A0A6J5QFD8</accession>
<reference evidence="3" key="1">
    <citation type="submission" date="2020-05" db="EMBL/GenBank/DDBJ databases">
        <authorList>
            <person name="Chiriac C."/>
            <person name="Salcher M."/>
            <person name="Ghai R."/>
            <person name="Kavagutti S V."/>
        </authorList>
    </citation>
    <scope>NUCLEOTIDE SEQUENCE</scope>
</reference>
<proteinExistence type="predicted"/>
<evidence type="ECO:0000313" key="4">
    <source>
        <dbReference type="EMBL" id="CAB4188489.1"/>
    </source>
</evidence>
<name>A0A6J5QFD8_9CAUD</name>
<protein>
    <submittedName>
        <fullName evidence="3">Uncharacterized protein</fullName>
    </submittedName>
</protein>